<protein>
    <submittedName>
        <fullName evidence="2">Uncharacterized protein</fullName>
    </submittedName>
</protein>
<dbReference type="AlphaFoldDB" id="A0AAV8QYE1"/>
<dbReference type="InterPro" id="IPR006502">
    <property type="entry name" value="PDDEXK-like"/>
</dbReference>
<keyword evidence="3" id="KW-1185">Reference proteome</keyword>
<dbReference type="Pfam" id="PF04720">
    <property type="entry name" value="PDDEXK_6"/>
    <property type="match status" value="1"/>
</dbReference>
<name>A0AAV8QYE1_ENSVE</name>
<dbReference type="Proteomes" id="UP001222027">
    <property type="component" value="Unassembled WGS sequence"/>
</dbReference>
<evidence type="ECO:0000313" key="2">
    <source>
        <dbReference type="EMBL" id="KAJ8490634.1"/>
    </source>
</evidence>
<dbReference type="EMBL" id="JAQQAF010000004">
    <property type="protein sequence ID" value="KAJ8490634.1"/>
    <property type="molecule type" value="Genomic_DNA"/>
</dbReference>
<sequence length="141" mass="15917">MSCLVVLWPPIELSLVFTLVIMSLDMTARVRLWDSVRGEPIKESPDSTIELVDLIDSFDDVEGDAYYIVDINVAAKFEIAKPTTNYMMLLRFLLAEVVGHQDLLKRIMKLMCAITTESSKVRACTCHHGGEESMCEQSKMI</sequence>
<evidence type="ECO:0000256" key="1">
    <source>
        <dbReference type="SAM" id="Phobius"/>
    </source>
</evidence>
<keyword evidence="1" id="KW-0812">Transmembrane</keyword>
<feature type="transmembrane region" description="Helical" evidence="1">
    <location>
        <begin position="6"/>
        <end position="24"/>
    </location>
</feature>
<keyword evidence="1" id="KW-0472">Membrane</keyword>
<keyword evidence="1" id="KW-1133">Transmembrane helix</keyword>
<evidence type="ECO:0000313" key="3">
    <source>
        <dbReference type="Proteomes" id="UP001222027"/>
    </source>
</evidence>
<accession>A0AAV8QYE1</accession>
<organism evidence="2 3">
    <name type="scientific">Ensete ventricosum</name>
    <name type="common">Abyssinian banana</name>
    <name type="synonym">Musa ensete</name>
    <dbReference type="NCBI Taxonomy" id="4639"/>
    <lineage>
        <taxon>Eukaryota</taxon>
        <taxon>Viridiplantae</taxon>
        <taxon>Streptophyta</taxon>
        <taxon>Embryophyta</taxon>
        <taxon>Tracheophyta</taxon>
        <taxon>Spermatophyta</taxon>
        <taxon>Magnoliopsida</taxon>
        <taxon>Liliopsida</taxon>
        <taxon>Zingiberales</taxon>
        <taxon>Musaceae</taxon>
        <taxon>Ensete</taxon>
    </lineage>
</organism>
<comment type="caution">
    <text evidence="2">The sequence shown here is derived from an EMBL/GenBank/DDBJ whole genome shotgun (WGS) entry which is preliminary data.</text>
</comment>
<proteinExistence type="predicted"/>
<reference evidence="2 3" key="1">
    <citation type="submission" date="2022-12" db="EMBL/GenBank/DDBJ databases">
        <title>Chromosome-scale assembly of the Ensete ventricosum genome.</title>
        <authorList>
            <person name="Dussert Y."/>
            <person name="Stocks J."/>
            <person name="Wendawek A."/>
            <person name="Woldeyes F."/>
            <person name="Nichols R.A."/>
            <person name="Borrell J.S."/>
        </authorList>
    </citation>
    <scope>NUCLEOTIDE SEQUENCE [LARGE SCALE GENOMIC DNA]</scope>
    <source>
        <strain evidence="3">cv. Maze</strain>
        <tissue evidence="2">Seeds</tissue>
    </source>
</reference>
<gene>
    <name evidence="2" type="ORF">OPV22_012355</name>
</gene>